<reference evidence="2" key="2">
    <citation type="submission" date="2023-05" db="EMBL/GenBank/DDBJ databases">
        <authorList>
            <consortium name="Lawrence Berkeley National Laboratory"/>
            <person name="Steindorff A."/>
            <person name="Hensen N."/>
            <person name="Bonometti L."/>
            <person name="Westerberg I."/>
            <person name="Brannstrom I.O."/>
            <person name="Guillou S."/>
            <person name="Cros-Aarteil S."/>
            <person name="Calhoun S."/>
            <person name="Haridas S."/>
            <person name="Kuo A."/>
            <person name="Mondo S."/>
            <person name="Pangilinan J."/>
            <person name="Riley R."/>
            <person name="Labutti K."/>
            <person name="Andreopoulos B."/>
            <person name="Lipzen A."/>
            <person name="Chen C."/>
            <person name="Yanf M."/>
            <person name="Daum C."/>
            <person name="Ng V."/>
            <person name="Clum A."/>
            <person name="Ohm R."/>
            <person name="Martin F."/>
            <person name="Silar P."/>
            <person name="Natvig D."/>
            <person name="Lalanne C."/>
            <person name="Gautier V."/>
            <person name="Ament-Velasquez S.L."/>
            <person name="Kruys A."/>
            <person name="Hutchinson M.I."/>
            <person name="Powell A.J."/>
            <person name="Barry K."/>
            <person name="Miller A.N."/>
            <person name="Grigoriev I.V."/>
            <person name="Debuchy R."/>
            <person name="Gladieux P."/>
            <person name="Thoren M.H."/>
            <person name="Johannesson H."/>
        </authorList>
    </citation>
    <scope>NUCLEOTIDE SEQUENCE</scope>
    <source>
        <strain evidence="2">PSN293</strain>
    </source>
</reference>
<dbReference type="AlphaFoldDB" id="A0AAN7BAM3"/>
<accession>A0AAN7BAM3</accession>
<organism evidence="2 3">
    <name type="scientific">Rhypophila decipiens</name>
    <dbReference type="NCBI Taxonomy" id="261697"/>
    <lineage>
        <taxon>Eukaryota</taxon>
        <taxon>Fungi</taxon>
        <taxon>Dikarya</taxon>
        <taxon>Ascomycota</taxon>
        <taxon>Pezizomycotina</taxon>
        <taxon>Sordariomycetes</taxon>
        <taxon>Sordariomycetidae</taxon>
        <taxon>Sordariales</taxon>
        <taxon>Naviculisporaceae</taxon>
        <taxon>Rhypophila</taxon>
    </lineage>
</organism>
<proteinExistence type="predicted"/>
<name>A0AAN7BAM3_9PEZI</name>
<feature type="region of interest" description="Disordered" evidence="1">
    <location>
        <begin position="71"/>
        <end position="167"/>
    </location>
</feature>
<dbReference type="EMBL" id="MU858063">
    <property type="protein sequence ID" value="KAK4216983.1"/>
    <property type="molecule type" value="Genomic_DNA"/>
</dbReference>
<sequence>MSSISESSDSSASHVTNGAMAETTLPGKGHKFPLLIEPLPTLFQIKTSRHSNSTPPPDDIPVTQAQLVSGAGGLFPSLPPSRASSLTMGSEPPTTPVRGSHADGSHSNIMFGEHDDLSTPVAQRNHTPDNRELLIPPRIPWTPPSSTPRCRSRKRRTSSPLFSPRPPKLARFQRWDEHDQPVSQQVEDEGYCDEESQVQQTAAAFRNAQGLAFVLAGTATNAEFQPTVATSSGRFHVFGGSLLGTENANEENDSSRSHDNNSHLVLPSEDNSISGTSSSVHCHYGQDELMVQVEWFTEDEIEAQLSELLASYRAVYLVSLSDEDTDEIDENKQDMIITPAQDGPVKDKRKADSALEIFKLMAHGRLNWAELEMVLQEEEEDVLDLFMTWVQDMLVPRQTQSKTFLDTRECVGYLKKLTVPSRSGSDRDEINALPFIRKIRLWSNGCLDRFLYGLPGIRGVNASSLSLDGAVEWEFNQIYCGLGEKEVAELVTAWDDFIIHDE</sequence>
<evidence type="ECO:0000313" key="3">
    <source>
        <dbReference type="Proteomes" id="UP001301769"/>
    </source>
</evidence>
<gene>
    <name evidence="2" type="ORF">QBC37DRAFT_415720</name>
</gene>
<keyword evidence="3" id="KW-1185">Reference proteome</keyword>
<feature type="compositionally biased region" description="Pro residues" evidence="1">
    <location>
        <begin position="137"/>
        <end position="146"/>
    </location>
</feature>
<evidence type="ECO:0000313" key="2">
    <source>
        <dbReference type="EMBL" id="KAK4216983.1"/>
    </source>
</evidence>
<protein>
    <submittedName>
        <fullName evidence="2">Uncharacterized protein</fullName>
    </submittedName>
</protein>
<feature type="compositionally biased region" description="Polar residues" evidence="1">
    <location>
        <begin position="269"/>
        <end position="279"/>
    </location>
</feature>
<evidence type="ECO:0000256" key="1">
    <source>
        <dbReference type="SAM" id="MobiDB-lite"/>
    </source>
</evidence>
<dbReference type="Proteomes" id="UP001301769">
    <property type="component" value="Unassembled WGS sequence"/>
</dbReference>
<comment type="caution">
    <text evidence="2">The sequence shown here is derived from an EMBL/GenBank/DDBJ whole genome shotgun (WGS) entry which is preliminary data.</text>
</comment>
<feature type="region of interest" description="Disordered" evidence="1">
    <location>
        <begin position="246"/>
        <end position="279"/>
    </location>
</feature>
<reference evidence="2" key="1">
    <citation type="journal article" date="2023" name="Mol. Phylogenet. Evol.">
        <title>Genome-scale phylogeny and comparative genomics of the fungal order Sordariales.</title>
        <authorList>
            <person name="Hensen N."/>
            <person name="Bonometti L."/>
            <person name="Westerberg I."/>
            <person name="Brannstrom I.O."/>
            <person name="Guillou S."/>
            <person name="Cros-Aarteil S."/>
            <person name="Calhoun S."/>
            <person name="Haridas S."/>
            <person name="Kuo A."/>
            <person name="Mondo S."/>
            <person name="Pangilinan J."/>
            <person name="Riley R."/>
            <person name="LaButti K."/>
            <person name="Andreopoulos B."/>
            <person name="Lipzen A."/>
            <person name="Chen C."/>
            <person name="Yan M."/>
            <person name="Daum C."/>
            <person name="Ng V."/>
            <person name="Clum A."/>
            <person name="Steindorff A."/>
            <person name="Ohm R.A."/>
            <person name="Martin F."/>
            <person name="Silar P."/>
            <person name="Natvig D.O."/>
            <person name="Lalanne C."/>
            <person name="Gautier V."/>
            <person name="Ament-Velasquez S.L."/>
            <person name="Kruys A."/>
            <person name="Hutchinson M.I."/>
            <person name="Powell A.J."/>
            <person name="Barry K."/>
            <person name="Miller A.N."/>
            <person name="Grigoriev I.V."/>
            <person name="Debuchy R."/>
            <person name="Gladieux P."/>
            <person name="Hiltunen Thoren M."/>
            <person name="Johannesson H."/>
        </authorList>
    </citation>
    <scope>NUCLEOTIDE SEQUENCE</scope>
    <source>
        <strain evidence="2">PSN293</strain>
    </source>
</reference>